<protein>
    <submittedName>
        <fullName evidence="3">Uncharacterized protein</fullName>
    </submittedName>
</protein>
<sequence>MQFATLAALFALSSSHVVIAQGLFPCGTDFCGIVVGGPGSNPPLSVRQADCSSFLLATIPSTTVTVTSTIPRSITTTTRTTFSTTTSTTTGITVTTDNAPNQRLARRATITPSVLPTYAAYICNPSTYRSICSCIGVSASTTISGSAVTTTTTASTSTITSIRTSTTIATSVITTTSVSVLPRL</sequence>
<gene>
    <name evidence="3" type="ORF">PgNI_11795</name>
</gene>
<keyword evidence="1" id="KW-0732">Signal</keyword>
<evidence type="ECO:0000256" key="1">
    <source>
        <dbReference type="SAM" id="SignalP"/>
    </source>
</evidence>
<feature type="signal peptide" evidence="1">
    <location>
        <begin position="1"/>
        <end position="20"/>
    </location>
</feature>
<dbReference type="Proteomes" id="UP000515153">
    <property type="component" value="Chromosome V"/>
</dbReference>
<evidence type="ECO:0000313" key="2">
    <source>
        <dbReference type="Proteomes" id="UP000515153"/>
    </source>
</evidence>
<keyword evidence="2" id="KW-1185">Reference proteome</keyword>
<proteinExistence type="predicted"/>
<dbReference type="KEGG" id="pgri:PgNI_11795"/>
<dbReference type="RefSeq" id="XP_030976542.1">
    <property type="nucleotide sequence ID" value="XM_031131759.1"/>
</dbReference>
<organism evidence="2 3">
    <name type="scientific">Pyricularia grisea</name>
    <name type="common">Crabgrass-specific blast fungus</name>
    <name type="synonym">Magnaporthe grisea</name>
    <dbReference type="NCBI Taxonomy" id="148305"/>
    <lineage>
        <taxon>Eukaryota</taxon>
        <taxon>Fungi</taxon>
        <taxon>Dikarya</taxon>
        <taxon>Ascomycota</taxon>
        <taxon>Pezizomycotina</taxon>
        <taxon>Sordariomycetes</taxon>
        <taxon>Sordariomycetidae</taxon>
        <taxon>Magnaporthales</taxon>
        <taxon>Pyriculariaceae</taxon>
        <taxon>Pyricularia</taxon>
    </lineage>
</organism>
<dbReference type="GeneID" id="41966664"/>
<evidence type="ECO:0000313" key="3">
    <source>
        <dbReference type="RefSeq" id="XP_030976542.1"/>
    </source>
</evidence>
<dbReference type="AlphaFoldDB" id="A0A6P8ANR5"/>
<name>A0A6P8ANR5_PYRGI</name>
<reference evidence="3" key="3">
    <citation type="submission" date="2025-08" db="UniProtKB">
        <authorList>
            <consortium name="RefSeq"/>
        </authorList>
    </citation>
    <scope>IDENTIFICATION</scope>
    <source>
        <strain evidence="3">NI907</strain>
    </source>
</reference>
<reference evidence="2 3" key="1">
    <citation type="journal article" date="2019" name="Mol. Biol. Evol.">
        <title>Blast fungal genomes show frequent chromosomal changes, gene gains and losses, and effector gene turnover.</title>
        <authorList>
            <person name="Gomez Luciano L.B."/>
            <person name="Jason Tsai I."/>
            <person name="Chuma I."/>
            <person name="Tosa Y."/>
            <person name="Chen Y.H."/>
            <person name="Li J.Y."/>
            <person name="Li M.Y."/>
            <person name="Jade Lu M.Y."/>
            <person name="Nakayashiki H."/>
            <person name="Li W.H."/>
        </authorList>
    </citation>
    <scope>NUCLEOTIDE SEQUENCE [LARGE SCALE GENOMIC DNA]</scope>
    <source>
        <strain evidence="2 3">NI907</strain>
    </source>
</reference>
<accession>A0A6P8ANR5</accession>
<reference evidence="3" key="2">
    <citation type="submission" date="2019-10" db="EMBL/GenBank/DDBJ databases">
        <authorList>
            <consortium name="NCBI Genome Project"/>
        </authorList>
    </citation>
    <scope>NUCLEOTIDE SEQUENCE</scope>
    <source>
        <strain evidence="3">NI907</strain>
    </source>
</reference>
<feature type="chain" id="PRO_5028416741" evidence="1">
    <location>
        <begin position="21"/>
        <end position="184"/>
    </location>
</feature>